<evidence type="ECO:0000313" key="1">
    <source>
        <dbReference type="EMBL" id="RCH92876.1"/>
    </source>
</evidence>
<reference evidence="1 2" key="1">
    <citation type="journal article" date="2018" name="G3 (Bethesda)">
        <title>Phylogenetic and Phylogenomic Definition of Rhizopus Species.</title>
        <authorList>
            <person name="Gryganskyi A.P."/>
            <person name="Golan J."/>
            <person name="Dolatabadi S."/>
            <person name="Mondo S."/>
            <person name="Robb S."/>
            <person name="Idnurm A."/>
            <person name="Muszewska A."/>
            <person name="Steczkiewicz K."/>
            <person name="Masonjones S."/>
            <person name="Liao H.L."/>
            <person name="Gajdeczka M.T."/>
            <person name="Anike F."/>
            <person name="Vuek A."/>
            <person name="Anishchenko I.M."/>
            <person name="Voigt K."/>
            <person name="de Hoog G.S."/>
            <person name="Smith M.E."/>
            <person name="Heitman J."/>
            <person name="Vilgalys R."/>
            <person name="Stajich J.E."/>
        </authorList>
    </citation>
    <scope>NUCLEOTIDE SEQUENCE [LARGE SCALE GENOMIC DNA]</scope>
    <source>
        <strain evidence="1 2">CBS 357.93</strain>
    </source>
</reference>
<sequence length="124" mass="14005">MTSILQGQISTNRVEGSHANLKRSLEASNSLFVSYTTIDKWYRQKDTKNDRQLDKETFSVDSHISTQHKNALSEIVHNVSAIAMNAIKIELSHLEPLKHTAPVAACTMCSIYVHFNIPCRHMIP</sequence>
<dbReference type="OrthoDB" id="2286942at2759"/>
<evidence type="ECO:0000313" key="2">
    <source>
        <dbReference type="Proteomes" id="UP000252139"/>
    </source>
</evidence>
<dbReference type="STRING" id="86630.A0A367JSJ4"/>
<name>A0A367JSJ4_RHIAZ</name>
<comment type="caution">
    <text evidence="1">The sequence shown here is derived from an EMBL/GenBank/DDBJ whole genome shotgun (WGS) entry which is preliminary data.</text>
</comment>
<dbReference type="AlphaFoldDB" id="A0A367JSJ4"/>
<dbReference type="Proteomes" id="UP000252139">
    <property type="component" value="Unassembled WGS sequence"/>
</dbReference>
<keyword evidence="2" id="KW-1185">Reference proteome</keyword>
<accession>A0A367JSJ4</accession>
<protein>
    <recommendedName>
        <fullName evidence="3">SWIM-type domain-containing protein</fullName>
    </recommendedName>
</protein>
<proteinExistence type="predicted"/>
<dbReference type="EMBL" id="PJQL01000768">
    <property type="protein sequence ID" value="RCH92876.1"/>
    <property type="molecule type" value="Genomic_DNA"/>
</dbReference>
<gene>
    <name evidence="1" type="ORF">CU097_010675</name>
</gene>
<evidence type="ECO:0008006" key="3">
    <source>
        <dbReference type="Google" id="ProtNLM"/>
    </source>
</evidence>
<organism evidence="1 2">
    <name type="scientific">Rhizopus azygosporus</name>
    <name type="common">Rhizopus microsporus var. azygosporus</name>
    <dbReference type="NCBI Taxonomy" id="86630"/>
    <lineage>
        <taxon>Eukaryota</taxon>
        <taxon>Fungi</taxon>
        <taxon>Fungi incertae sedis</taxon>
        <taxon>Mucoromycota</taxon>
        <taxon>Mucoromycotina</taxon>
        <taxon>Mucoromycetes</taxon>
        <taxon>Mucorales</taxon>
        <taxon>Mucorineae</taxon>
        <taxon>Rhizopodaceae</taxon>
        <taxon>Rhizopus</taxon>
    </lineage>
</organism>